<comment type="domain">
    <text evidence="9">Has 3 domains, the large (RuvB-L) and small ATPase (RuvB-S) domains and the C-terminal head (RuvB-H) domain. The head domain binds DNA, while the ATPase domains jointly bind ATP, ADP or are empty depending on the state of the subunit in the translocation cycle. During a single DNA translocation step the structure of each domain remains the same, but their relative positions change.</text>
</comment>
<name>A0A538TI76_UNCEI</name>
<feature type="binding site" evidence="9">
    <location>
        <position position="188"/>
    </location>
    <ligand>
        <name>ATP</name>
        <dbReference type="ChEBI" id="CHEBI:30616"/>
    </ligand>
</feature>
<evidence type="ECO:0000256" key="9">
    <source>
        <dbReference type="HAMAP-Rule" id="MF_00016"/>
    </source>
</evidence>
<feature type="binding site" evidence="9">
    <location>
        <position position="79"/>
    </location>
    <ligand>
        <name>ATP</name>
        <dbReference type="ChEBI" id="CHEBI:30616"/>
    </ligand>
</feature>
<feature type="binding site" evidence="9">
    <location>
        <position position="83"/>
    </location>
    <ligand>
        <name>ATP</name>
        <dbReference type="ChEBI" id="CHEBI:30616"/>
    </ligand>
</feature>
<dbReference type="InterPro" id="IPR003593">
    <property type="entry name" value="AAA+_ATPase"/>
</dbReference>
<keyword evidence="7 9" id="KW-0233">DNA recombination</keyword>
<dbReference type="NCBIfam" id="NF000868">
    <property type="entry name" value="PRK00080.1"/>
    <property type="match status" value="1"/>
</dbReference>
<dbReference type="Pfam" id="PF05491">
    <property type="entry name" value="WHD_RuvB"/>
    <property type="match status" value="1"/>
</dbReference>
<keyword evidence="3 9" id="KW-0227">DNA damage</keyword>
<evidence type="ECO:0000313" key="12">
    <source>
        <dbReference type="EMBL" id="TMQ63323.1"/>
    </source>
</evidence>
<feature type="binding site" evidence="9">
    <location>
        <position position="37"/>
    </location>
    <ligand>
        <name>ATP</name>
        <dbReference type="ChEBI" id="CHEBI:30616"/>
    </ligand>
</feature>
<feature type="domain" description="AAA+ ATPase" evidence="11">
    <location>
        <begin position="68"/>
        <end position="199"/>
    </location>
</feature>
<dbReference type="EC" id="3.6.4.-" evidence="9"/>
<evidence type="ECO:0000256" key="7">
    <source>
        <dbReference type="ARBA" id="ARBA00023172"/>
    </source>
</evidence>
<protein>
    <recommendedName>
        <fullName evidence="9">Holliday junction branch migration complex subunit RuvB</fullName>
        <ecNumber evidence="9">3.6.4.-</ecNumber>
    </recommendedName>
</protein>
<keyword evidence="8 9" id="KW-0234">DNA repair</keyword>
<dbReference type="InterPro" id="IPR027417">
    <property type="entry name" value="P-loop_NTPase"/>
</dbReference>
<dbReference type="GO" id="GO:0006281">
    <property type="term" value="P:DNA repair"/>
    <property type="evidence" value="ECO:0007669"/>
    <property type="project" value="UniProtKB-UniRule"/>
</dbReference>
<dbReference type="SUPFAM" id="SSF46785">
    <property type="entry name" value="Winged helix' DNA-binding domain"/>
    <property type="match status" value="1"/>
</dbReference>
<dbReference type="Gene3D" id="3.40.50.300">
    <property type="entry name" value="P-loop containing nucleotide triphosphate hydrolases"/>
    <property type="match status" value="1"/>
</dbReference>
<dbReference type="NCBIfam" id="TIGR00635">
    <property type="entry name" value="ruvB"/>
    <property type="match status" value="1"/>
</dbReference>
<feature type="binding site" evidence="9">
    <location>
        <position position="83"/>
    </location>
    <ligand>
        <name>Mg(2+)</name>
        <dbReference type="ChEBI" id="CHEBI:18420"/>
    </ligand>
</feature>
<evidence type="ECO:0000256" key="8">
    <source>
        <dbReference type="ARBA" id="ARBA00023204"/>
    </source>
</evidence>
<dbReference type="GO" id="GO:0005737">
    <property type="term" value="C:cytoplasm"/>
    <property type="evidence" value="ECO:0007669"/>
    <property type="project" value="UniProtKB-SubCell"/>
</dbReference>
<dbReference type="AlphaFoldDB" id="A0A538TI76"/>
<gene>
    <name evidence="9 12" type="primary">ruvB</name>
    <name evidence="12" type="ORF">E6K79_10505</name>
</gene>
<dbReference type="GO" id="GO:0009378">
    <property type="term" value="F:four-way junction helicase activity"/>
    <property type="evidence" value="ECO:0007669"/>
    <property type="project" value="InterPro"/>
</dbReference>
<feature type="region of interest" description="Head domain (RuvB-H)" evidence="9">
    <location>
        <begin position="272"/>
        <end position="377"/>
    </location>
</feature>
<feature type="region of interest" description="Disordered" evidence="10">
    <location>
        <begin position="1"/>
        <end position="33"/>
    </location>
</feature>
<dbReference type="PANTHER" id="PTHR42848:SF1">
    <property type="entry name" value="HOLLIDAY JUNCTION BRANCH MIGRATION COMPLEX SUBUNIT RUVB"/>
    <property type="match status" value="1"/>
</dbReference>
<evidence type="ECO:0000256" key="5">
    <source>
        <dbReference type="ARBA" id="ARBA00022840"/>
    </source>
</evidence>
<evidence type="ECO:0000313" key="13">
    <source>
        <dbReference type="Proteomes" id="UP000317691"/>
    </source>
</evidence>
<feature type="binding site" evidence="9">
    <location>
        <begin position="145"/>
        <end position="147"/>
    </location>
    <ligand>
        <name>ATP</name>
        <dbReference type="ChEBI" id="CHEBI:30616"/>
    </ligand>
</feature>
<dbReference type="InterPro" id="IPR004605">
    <property type="entry name" value="DNA_helicase_Holl-junc_RuvB"/>
</dbReference>
<dbReference type="Gene3D" id="1.10.8.60">
    <property type="match status" value="1"/>
</dbReference>
<feature type="binding site" evidence="9">
    <location>
        <position position="84"/>
    </location>
    <ligand>
        <name>ATP</name>
        <dbReference type="ChEBI" id="CHEBI:30616"/>
    </ligand>
</feature>
<keyword evidence="2 9" id="KW-0547">Nucleotide-binding</keyword>
<dbReference type="InterPro" id="IPR008824">
    <property type="entry name" value="RuvB-like_N"/>
</dbReference>
<dbReference type="Pfam" id="PF17864">
    <property type="entry name" value="AAA_lid_4"/>
    <property type="match status" value="1"/>
</dbReference>
<dbReference type="GO" id="GO:0006310">
    <property type="term" value="P:DNA recombination"/>
    <property type="evidence" value="ECO:0007669"/>
    <property type="project" value="UniProtKB-UniRule"/>
</dbReference>
<comment type="catalytic activity">
    <reaction evidence="9">
        <text>ATP + H2O = ADP + phosphate + H(+)</text>
        <dbReference type="Rhea" id="RHEA:13065"/>
        <dbReference type="ChEBI" id="CHEBI:15377"/>
        <dbReference type="ChEBI" id="CHEBI:15378"/>
        <dbReference type="ChEBI" id="CHEBI:30616"/>
        <dbReference type="ChEBI" id="CHEBI:43474"/>
        <dbReference type="ChEBI" id="CHEBI:456216"/>
    </reaction>
</comment>
<feature type="region of interest" description="Small ATPAse domain (RuvB-S)" evidence="9">
    <location>
        <begin position="199"/>
        <end position="269"/>
    </location>
</feature>
<dbReference type="EMBL" id="VBOZ01000032">
    <property type="protein sequence ID" value="TMQ63323.1"/>
    <property type="molecule type" value="Genomic_DNA"/>
</dbReference>
<keyword evidence="1 9" id="KW-0963">Cytoplasm</keyword>
<comment type="caution">
    <text evidence="12">The sequence shown here is derived from an EMBL/GenBank/DDBJ whole genome shotgun (WGS) entry which is preliminary data.</text>
</comment>
<feature type="binding site" evidence="9">
    <location>
        <position position="82"/>
    </location>
    <ligand>
        <name>ATP</name>
        <dbReference type="ChEBI" id="CHEBI:30616"/>
    </ligand>
</feature>
<keyword evidence="4 9" id="KW-0378">Hydrolase</keyword>
<accession>A0A538TI76</accession>
<comment type="function">
    <text evidence="9">The RuvA-RuvB-RuvC complex processes Holliday junction (HJ) DNA during genetic recombination and DNA repair, while the RuvA-RuvB complex plays an important role in the rescue of blocked DNA replication forks via replication fork reversal (RFR). RuvA specifically binds to HJ cruciform DNA, conferring on it an open structure. The RuvB hexamer acts as an ATP-dependent pump, pulling dsDNA into and through the RuvAB complex. RuvB forms 2 homohexamers on either side of HJ DNA bound by 1 or 2 RuvA tetramers; 4 subunits per hexamer contact DNA at a time. Coordinated motions by a converter formed by DNA-disengaged RuvB subunits stimulates ATP hydrolysis and nucleotide exchange. Immobilization of the converter enables RuvB to convert the ATP-contained energy into a lever motion, pulling 2 nucleotides of DNA out of the RuvA tetramer per ATP hydrolyzed, thus driving DNA branch migration. The RuvB motors rotate together with the DNA substrate, which together with the progressing nucleotide cycle form the mechanistic basis for DNA recombination by continuous HJ branch migration. Branch migration allows RuvC to scan DNA until it finds its consensus sequence, where it cleaves and resolves cruciform DNA.</text>
</comment>
<evidence type="ECO:0000256" key="10">
    <source>
        <dbReference type="SAM" id="MobiDB-lite"/>
    </source>
</evidence>
<feature type="binding site" evidence="9">
    <location>
        <position position="38"/>
    </location>
    <ligand>
        <name>ATP</name>
        <dbReference type="ChEBI" id="CHEBI:30616"/>
    </ligand>
</feature>
<dbReference type="InterPro" id="IPR008823">
    <property type="entry name" value="RuvB_wg_C"/>
</dbReference>
<feature type="binding site" evidence="9">
    <location>
        <position position="235"/>
    </location>
    <ligand>
        <name>ATP</name>
        <dbReference type="ChEBI" id="CHEBI:30616"/>
    </ligand>
</feature>
<feature type="binding site" evidence="9">
    <location>
        <position position="327"/>
    </location>
    <ligand>
        <name>DNA</name>
        <dbReference type="ChEBI" id="CHEBI:16991"/>
    </ligand>
</feature>
<comment type="subunit">
    <text evidence="9">Homohexamer. Forms an RuvA(8)-RuvB(12)-Holliday junction (HJ) complex. HJ DNA is sandwiched between 2 RuvA tetramers; dsDNA enters through RuvA and exits via RuvB. An RuvB hexamer assembles on each DNA strand where it exits the tetramer. Each RuvB hexamer is contacted by two RuvA subunits (via domain III) on 2 adjacent RuvB subunits; this complex drives branch migration. In the full resolvosome a probable DNA-RuvA(4)-RuvB(12)-RuvC(2) complex forms which resolves the HJ.</text>
</comment>
<keyword evidence="12" id="KW-0347">Helicase</keyword>
<proteinExistence type="inferred from homology"/>
<keyword evidence="5 9" id="KW-0067">ATP-binding</keyword>
<feature type="region of interest" description="Large ATPase domain (RuvB-L)" evidence="9">
    <location>
        <begin position="18"/>
        <end position="198"/>
    </location>
</feature>
<dbReference type="InterPro" id="IPR036388">
    <property type="entry name" value="WH-like_DNA-bd_sf"/>
</dbReference>
<dbReference type="GO" id="GO:0000400">
    <property type="term" value="F:four-way junction DNA binding"/>
    <property type="evidence" value="ECO:0007669"/>
    <property type="project" value="UniProtKB-UniRule"/>
</dbReference>
<feature type="binding site" evidence="9">
    <location>
        <position position="332"/>
    </location>
    <ligand>
        <name>DNA</name>
        <dbReference type="ChEBI" id="CHEBI:16991"/>
    </ligand>
</feature>
<evidence type="ECO:0000256" key="3">
    <source>
        <dbReference type="ARBA" id="ARBA00022763"/>
    </source>
</evidence>
<dbReference type="InterPro" id="IPR041445">
    <property type="entry name" value="AAA_lid_4"/>
</dbReference>
<dbReference type="CDD" id="cd00009">
    <property type="entry name" value="AAA"/>
    <property type="match status" value="1"/>
</dbReference>
<feature type="binding site" evidence="9">
    <location>
        <position position="198"/>
    </location>
    <ligand>
        <name>ATP</name>
        <dbReference type="ChEBI" id="CHEBI:30616"/>
    </ligand>
</feature>
<dbReference type="InterPro" id="IPR036390">
    <property type="entry name" value="WH_DNA-bd_sf"/>
</dbReference>
<comment type="caution">
    <text evidence="9">Lacks conserved residue(s) required for the propagation of feature annotation.</text>
</comment>
<organism evidence="12 13">
    <name type="scientific">Eiseniibacteriota bacterium</name>
    <dbReference type="NCBI Taxonomy" id="2212470"/>
    <lineage>
        <taxon>Bacteria</taxon>
        <taxon>Candidatus Eiseniibacteriota</taxon>
    </lineage>
</organism>
<dbReference type="Proteomes" id="UP000317691">
    <property type="component" value="Unassembled WGS sequence"/>
</dbReference>
<evidence type="ECO:0000256" key="1">
    <source>
        <dbReference type="ARBA" id="ARBA00022490"/>
    </source>
</evidence>
<keyword evidence="6 9" id="KW-0238">DNA-binding</keyword>
<feature type="region of interest" description="Disordered" evidence="10">
    <location>
        <begin position="341"/>
        <end position="377"/>
    </location>
</feature>
<reference evidence="12 13" key="1">
    <citation type="journal article" date="2019" name="Nat. Microbiol.">
        <title>Mediterranean grassland soil C-N compound turnover is dependent on rainfall and depth, and is mediated by genomically divergent microorganisms.</title>
        <authorList>
            <person name="Diamond S."/>
            <person name="Andeer P.F."/>
            <person name="Li Z."/>
            <person name="Crits-Christoph A."/>
            <person name="Burstein D."/>
            <person name="Anantharaman K."/>
            <person name="Lane K.R."/>
            <person name="Thomas B.C."/>
            <person name="Pan C."/>
            <person name="Northen T.R."/>
            <person name="Banfield J.F."/>
        </authorList>
    </citation>
    <scope>NUCLEOTIDE SEQUENCE [LARGE SCALE GENOMIC DNA]</scope>
    <source>
        <strain evidence="12">WS_9</strain>
    </source>
</reference>
<dbReference type="PANTHER" id="PTHR42848">
    <property type="match status" value="1"/>
</dbReference>
<evidence type="ECO:0000259" key="11">
    <source>
        <dbReference type="SMART" id="SM00382"/>
    </source>
</evidence>
<evidence type="ECO:0000256" key="6">
    <source>
        <dbReference type="ARBA" id="ARBA00023125"/>
    </source>
</evidence>
<dbReference type="SUPFAM" id="SSF52540">
    <property type="entry name" value="P-loop containing nucleoside triphosphate hydrolases"/>
    <property type="match status" value="1"/>
</dbReference>
<dbReference type="HAMAP" id="MF_00016">
    <property type="entry name" value="DNA_HJ_migration_RuvB"/>
    <property type="match status" value="1"/>
</dbReference>
<dbReference type="SMART" id="SM00382">
    <property type="entry name" value="AAA"/>
    <property type="match status" value="1"/>
</dbReference>
<evidence type="ECO:0000256" key="4">
    <source>
        <dbReference type="ARBA" id="ARBA00022801"/>
    </source>
</evidence>
<dbReference type="Pfam" id="PF05496">
    <property type="entry name" value="RuvB_N"/>
    <property type="match status" value="1"/>
</dbReference>
<dbReference type="GO" id="GO:0005524">
    <property type="term" value="F:ATP binding"/>
    <property type="evidence" value="ECO:0007669"/>
    <property type="project" value="UniProtKB-UniRule"/>
</dbReference>
<comment type="subcellular location">
    <subcellularLocation>
        <location evidence="9">Cytoplasm</location>
    </subcellularLocation>
</comment>
<evidence type="ECO:0000256" key="2">
    <source>
        <dbReference type="ARBA" id="ARBA00022741"/>
    </source>
</evidence>
<dbReference type="Gene3D" id="1.10.10.10">
    <property type="entry name" value="Winged helix-like DNA-binding domain superfamily/Winged helix DNA-binding domain"/>
    <property type="match status" value="1"/>
</dbReference>
<sequence length="377" mass="41110">MTKSPKPKPLALPAPIDHERITDPGPIGGERDLDRTLRPQRLEEFVGQESLREQLRIAVEAAMQRGEPLDHILLHGPPGLGKTTLASILAAEMEVPIVQTSGPVLERAADLAGLLTNLDHRAVLFIDEIHRMNPVVEEYLYPAIEDFRLDIMIDRGPSARSVRIDLKRFTLIGATTRTGLLSAPLRGRFGLSARLDYYTTGELTQIIRRSAQILKVPIDAAGARELAARSRGTPRVGNRLLRRVRDYAETRAQGKITEEVARAGLKLLEVDARGLDDMDRRMLEAIVVKYGGGPVGLSTIAVVVGEEPGTLEDVYEPYLIQEGFLKRTARGREATDLAFTHLGLSPPDRGGAGGAGSAPGSPKEPEEGSEPPQKTLF</sequence>
<comment type="similarity">
    <text evidence="9">Belongs to the RuvB family.</text>
</comment>
<dbReference type="GO" id="GO:0016887">
    <property type="term" value="F:ATP hydrolysis activity"/>
    <property type="evidence" value="ECO:0007669"/>
    <property type="project" value="RHEA"/>
</dbReference>
<dbReference type="GO" id="GO:0048476">
    <property type="term" value="C:Holliday junction resolvase complex"/>
    <property type="evidence" value="ECO:0007669"/>
    <property type="project" value="UniProtKB-UniRule"/>
</dbReference>